<dbReference type="GO" id="GO:0016705">
    <property type="term" value="F:oxidoreductase activity, acting on paired donors, with incorporation or reduction of molecular oxygen"/>
    <property type="evidence" value="ECO:0007669"/>
    <property type="project" value="InterPro"/>
</dbReference>
<keyword evidence="6 8" id="KW-0408">Iron</keyword>
<keyword evidence="4 8" id="KW-0479">Metal-binding</keyword>
<dbReference type="PANTHER" id="PTHR47955:SF19">
    <property type="entry name" value="CYTOCHROME P450 71A9-LIKE ISOFORM X1"/>
    <property type="match status" value="1"/>
</dbReference>
<evidence type="ECO:0000256" key="2">
    <source>
        <dbReference type="ARBA" id="ARBA00010617"/>
    </source>
</evidence>
<evidence type="ECO:0000256" key="9">
    <source>
        <dbReference type="RuleBase" id="RU000461"/>
    </source>
</evidence>
<feature type="binding site" description="axial binding residue" evidence="8">
    <location>
        <position position="448"/>
    </location>
    <ligand>
        <name>heme</name>
        <dbReference type="ChEBI" id="CHEBI:30413"/>
    </ligand>
    <ligandPart>
        <name>Fe</name>
        <dbReference type="ChEBI" id="CHEBI:18248"/>
    </ligandPart>
</feature>
<dbReference type="GO" id="GO:0005506">
    <property type="term" value="F:iron ion binding"/>
    <property type="evidence" value="ECO:0007669"/>
    <property type="project" value="InterPro"/>
</dbReference>
<keyword evidence="10" id="KW-1133">Transmembrane helix</keyword>
<dbReference type="GO" id="GO:0020037">
    <property type="term" value="F:heme binding"/>
    <property type="evidence" value="ECO:0007669"/>
    <property type="project" value="InterPro"/>
</dbReference>
<dbReference type="GO" id="GO:0044550">
    <property type="term" value="P:secondary metabolite biosynthetic process"/>
    <property type="evidence" value="ECO:0007669"/>
    <property type="project" value="UniProtKB-ARBA"/>
</dbReference>
<dbReference type="PANTHER" id="PTHR47955">
    <property type="entry name" value="CYTOCHROME P450 FAMILY 71 PROTEIN"/>
    <property type="match status" value="1"/>
</dbReference>
<evidence type="ECO:0000256" key="8">
    <source>
        <dbReference type="PIRSR" id="PIRSR602401-1"/>
    </source>
</evidence>
<evidence type="ECO:0000313" key="11">
    <source>
        <dbReference type="EMBL" id="CCO62222.1"/>
    </source>
</evidence>
<evidence type="ECO:0000256" key="6">
    <source>
        <dbReference type="ARBA" id="ARBA00023004"/>
    </source>
</evidence>
<keyword evidence="5 9" id="KW-0560">Oxidoreductase</keyword>
<keyword evidence="10" id="KW-0472">Membrane</keyword>
<evidence type="ECO:0000256" key="7">
    <source>
        <dbReference type="ARBA" id="ARBA00023033"/>
    </source>
</evidence>
<dbReference type="AlphaFoldDB" id="K8FE70"/>
<dbReference type="InterPro" id="IPR036396">
    <property type="entry name" value="Cyt_P450_sf"/>
</dbReference>
<feature type="transmembrane region" description="Helical" evidence="10">
    <location>
        <begin position="14"/>
        <end position="33"/>
    </location>
</feature>
<dbReference type="InterPro" id="IPR017972">
    <property type="entry name" value="Cyt_P450_CS"/>
</dbReference>
<gene>
    <name evidence="11" type="primary">t5H-like1</name>
</gene>
<evidence type="ECO:0000256" key="5">
    <source>
        <dbReference type="ARBA" id="ARBA00023002"/>
    </source>
</evidence>
<evidence type="ECO:0000256" key="1">
    <source>
        <dbReference type="ARBA" id="ARBA00001971"/>
    </source>
</evidence>
<dbReference type="FunFam" id="1.10.630.10:FF:000011">
    <property type="entry name" value="Cytochrome P450 83B1"/>
    <property type="match status" value="1"/>
</dbReference>
<name>K8FE70_ACTRA</name>
<dbReference type="GO" id="GO:0004497">
    <property type="term" value="F:monooxygenase activity"/>
    <property type="evidence" value="ECO:0007669"/>
    <property type="project" value="UniProtKB-KW"/>
</dbReference>
<protein>
    <submittedName>
        <fullName evidence="11">Putative cytochrome P450 monooxygenase</fullName>
    </submittedName>
</protein>
<evidence type="ECO:0000256" key="3">
    <source>
        <dbReference type="ARBA" id="ARBA00022617"/>
    </source>
</evidence>
<organism evidence="11">
    <name type="scientific">Actaea racemosa</name>
    <name type="common">Black cohosh</name>
    <name type="synonym">Cimicifuga racemosa</name>
    <dbReference type="NCBI Taxonomy" id="64040"/>
    <lineage>
        <taxon>Eukaryota</taxon>
        <taxon>Viridiplantae</taxon>
        <taxon>Streptophyta</taxon>
        <taxon>Embryophyta</taxon>
        <taxon>Tracheophyta</taxon>
        <taxon>Spermatophyta</taxon>
        <taxon>Magnoliopsida</taxon>
        <taxon>Ranunculales</taxon>
        <taxon>Ranunculaceae</taxon>
        <taxon>Ranunculoideae</taxon>
        <taxon>Cimicifugeae</taxon>
        <taxon>Actaea</taxon>
    </lineage>
</organism>
<accession>K8FE70</accession>
<comment type="similarity">
    <text evidence="2 9">Belongs to the cytochrome P450 family.</text>
</comment>
<dbReference type="InterPro" id="IPR001128">
    <property type="entry name" value="Cyt_P450"/>
</dbReference>
<evidence type="ECO:0000256" key="10">
    <source>
        <dbReference type="SAM" id="Phobius"/>
    </source>
</evidence>
<sequence>MDIYLLHELYTVEINFLFIILLVSIVPPLLFLVQRRPALGMRKLPPGPTRLPLIGNLHQLSDMPHLSLQRLSNKHGPLMFLQLGSKPTLVFSSAEMAREIFKTRDIVFSGRPILYAAKKLSYGCSDIAFAPYSEYWREIRKICVSELLSAKKVQSFHTAREEEVALLIASIASSHGPTDLSEAILHLVNDVICRIAFGRKYQEANKKGGFHALMQEMQELLGGFSVADFFPWLGWIHKFDGLNAKLEKNFRQLDEFYDELIEEHLDPKRPKVEVEDFIDTLLCGQRDPSQRIALSRDQIKGVLTDMFLAGTDTSSATLVWTMTELIKNPTLMKKAQEEVRQVVGKKDIVEESDLPRLNYLKLVVKEVMRLHPPAPLLLPRETTESCIVQGYEIPAKTKVFINAKSIATDPKSWENPQGFRPERFLDNPIDFRGLDYEFIPFGTGRRGCPGISFGLVLIELVLANLLYSFNWELPQGVEIEDVDMTEALGITMHKKVPLCLIARSANL</sequence>
<dbReference type="InterPro" id="IPR002401">
    <property type="entry name" value="Cyt_P450_E_grp-I"/>
</dbReference>
<reference evidence="11" key="1">
    <citation type="submission" date="2012-11" db="EMBL/GenBank/DDBJ databases">
        <title>On the biosynthesis of serotonin derivatives in black cohosh (Actaea racemosa L.).</title>
        <authorList>
            <person name="Spiering M.J."/>
            <person name="Eisenstein E."/>
        </authorList>
    </citation>
    <scope>NUCLEOTIDE SEQUENCE</scope>
    <source>
        <strain evidence="11">A26</strain>
        <tissue evidence="11">Leaf</tissue>
    </source>
</reference>
<dbReference type="PROSITE" id="PS00086">
    <property type="entry name" value="CYTOCHROME_P450"/>
    <property type="match status" value="1"/>
</dbReference>
<keyword evidence="7 9" id="KW-0503">Monooxygenase</keyword>
<proteinExistence type="inferred from homology"/>
<dbReference type="Gene3D" id="1.10.630.10">
    <property type="entry name" value="Cytochrome P450"/>
    <property type="match status" value="1"/>
</dbReference>
<evidence type="ECO:0000256" key="4">
    <source>
        <dbReference type="ARBA" id="ARBA00022723"/>
    </source>
</evidence>
<dbReference type="CDD" id="cd11072">
    <property type="entry name" value="CYP71-like"/>
    <property type="match status" value="1"/>
</dbReference>
<dbReference type="PRINTS" id="PR00463">
    <property type="entry name" value="EP450I"/>
</dbReference>
<dbReference type="EMBL" id="HF558292">
    <property type="protein sequence ID" value="CCO62222.1"/>
    <property type="molecule type" value="Genomic_DNA"/>
</dbReference>
<dbReference type="PRINTS" id="PR00385">
    <property type="entry name" value="P450"/>
</dbReference>
<comment type="cofactor">
    <cofactor evidence="1 8">
        <name>heme</name>
        <dbReference type="ChEBI" id="CHEBI:30413"/>
    </cofactor>
</comment>
<keyword evidence="3 8" id="KW-0349">Heme</keyword>
<dbReference type="Pfam" id="PF00067">
    <property type="entry name" value="p450"/>
    <property type="match status" value="1"/>
</dbReference>
<dbReference type="SUPFAM" id="SSF48264">
    <property type="entry name" value="Cytochrome P450"/>
    <property type="match status" value="1"/>
</dbReference>
<keyword evidence="10" id="KW-0812">Transmembrane</keyword>